<dbReference type="PANTHER" id="PTHR46889:SF7">
    <property type="entry name" value="TRANSPOSASE FOR INSERTION SEQUENCE ELEMENT IS904"/>
    <property type="match status" value="1"/>
</dbReference>
<dbReference type="Pfam" id="PF00665">
    <property type="entry name" value="rve"/>
    <property type="match status" value="1"/>
</dbReference>
<feature type="domain" description="Integrase catalytic" evidence="1">
    <location>
        <begin position="1"/>
        <end position="54"/>
    </location>
</feature>
<dbReference type="SUPFAM" id="SSF53098">
    <property type="entry name" value="Ribonuclease H-like"/>
    <property type="match status" value="1"/>
</dbReference>
<sequence>MDMYSCKIVGWSMDKRMREDLVIDALELAIGRENPKQGLIMNTDRRFQFIGKRY</sequence>
<name>A0ABU0N060_9FIRM</name>
<dbReference type="Proteomes" id="UP001232584">
    <property type="component" value="Unassembled WGS sequence"/>
</dbReference>
<gene>
    <name evidence="2" type="ORF">QOZ92_001658</name>
</gene>
<comment type="caution">
    <text evidence="2">The sequence shown here is derived from an EMBL/GenBank/DDBJ whole genome shotgun (WGS) entry which is preliminary data.</text>
</comment>
<dbReference type="InterPro" id="IPR050900">
    <property type="entry name" value="Transposase_IS3/IS150/IS904"/>
</dbReference>
<proteinExistence type="predicted"/>
<evidence type="ECO:0000313" key="2">
    <source>
        <dbReference type="EMBL" id="MDQ0556544.1"/>
    </source>
</evidence>
<evidence type="ECO:0000259" key="1">
    <source>
        <dbReference type="Pfam" id="PF00665"/>
    </source>
</evidence>
<accession>A0ABU0N060</accession>
<organism evidence="2 3">
    <name type="scientific">Paraclostridium ghonii</name>
    <dbReference type="NCBI Taxonomy" id="29358"/>
    <lineage>
        <taxon>Bacteria</taxon>
        <taxon>Bacillati</taxon>
        <taxon>Bacillota</taxon>
        <taxon>Clostridia</taxon>
        <taxon>Peptostreptococcales</taxon>
        <taxon>Peptostreptococcaceae</taxon>
        <taxon>Paraclostridium</taxon>
    </lineage>
</organism>
<evidence type="ECO:0000313" key="3">
    <source>
        <dbReference type="Proteomes" id="UP001232584"/>
    </source>
</evidence>
<keyword evidence="3" id="KW-1185">Reference proteome</keyword>
<dbReference type="InterPro" id="IPR001584">
    <property type="entry name" value="Integrase_cat-core"/>
</dbReference>
<protein>
    <submittedName>
        <fullName evidence="2">Transposase InsO family protein</fullName>
    </submittedName>
</protein>
<dbReference type="EMBL" id="JAUSWG010000006">
    <property type="protein sequence ID" value="MDQ0556544.1"/>
    <property type="molecule type" value="Genomic_DNA"/>
</dbReference>
<reference evidence="2 3" key="1">
    <citation type="submission" date="2023-07" db="EMBL/GenBank/DDBJ databases">
        <title>Genomic Encyclopedia of Type Strains, Phase IV (KMG-IV): sequencing the most valuable type-strain genomes for metagenomic binning, comparative biology and taxonomic classification.</title>
        <authorList>
            <person name="Goeker M."/>
        </authorList>
    </citation>
    <scope>NUCLEOTIDE SEQUENCE [LARGE SCALE GENOMIC DNA]</scope>
    <source>
        <strain evidence="2 3">DSM 15049</strain>
    </source>
</reference>
<dbReference type="PANTHER" id="PTHR46889">
    <property type="entry name" value="TRANSPOSASE INSF FOR INSERTION SEQUENCE IS3B-RELATED"/>
    <property type="match status" value="1"/>
</dbReference>
<dbReference type="InterPro" id="IPR012337">
    <property type="entry name" value="RNaseH-like_sf"/>
</dbReference>